<sequence length="480" mass="54648">MALTNSVQLICYPDRLGNNLSDLYGILEKHLTEAVGGVHILPFYPSNADGGFSPLTHKEVDPRYGTWADIERIAAKYDICADLTVNHISDESPEFLDFIEKGDASKYGDLFVRVGRMGEITPDDMAKIHIRKEKEPFRDVTFGDGTTDRVWCTFTEKQIDLNYEADITYELMESYIAFLASKGVKLFRLDAFGYTTKRIGSTCFLVEPEVYRILDWVNSVAQRHGCECLPEVHDHTSYQYAIARRNMHPYGFALPPLLLFSLLDANSVHLKNWLRMCPRNMITVLDTHDGICIPDVEGVLPNDCITALIDNLQSRSADPILRRSAANIHSVGAIYQITCTFYDALMQNDDAYIAARAIQFFTPGIPQVYYVGWLAGENDNELMESSGELRDINRHYYSLDEVDAAVEKPVVKRLTKLMEFRTQYPAFDGHFELNSSNDTSICMAWRHGEYYCRIFVDLNFKTTTLTYLETEHLTEVTIAC</sequence>
<organism evidence="4">
    <name type="scientific">hydrothermal vent metagenome</name>
    <dbReference type="NCBI Taxonomy" id="652676"/>
    <lineage>
        <taxon>unclassified sequences</taxon>
        <taxon>metagenomes</taxon>
        <taxon>ecological metagenomes</taxon>
    </lineage>
</organism>
<dbReference type="SMART" id="SM00642">
    <property type="entry name" value="Aamy"/>
    <property type="match status" value="1"/>
</dbReference>
<proteinExistence type="predicted"/>
<dbReference type="EMBL" id="CZQC01000058">
    <property type="protein sequence ID" value="CUS41905.1"/>
    <property type="molecule type" value="Genomic_DNA"/>
</dbReference>
<dbReference type="AlphaFoldDB" id="A0A160TBV2"/>
<dbReference type="Gene3D" id="3.90.400.10">
    <property type="entry name" value="Oligo-1,6-glucosidase, Domain 2"/>
    <property type="match status" value="1"/>
</dbReference>
<feature type="domain" description="Glycosyl hydrolase family 13 catalytic" evidence="3">
    <location>
        <begin position="12"/>
        <end position="421"/>
    </location>
</feature>
<dbReference type="SMR" id="A0A160TBV2"/>
<evidence type="ECO:0000313" key="4">
    <source>
        <dbReference type="EMBL" id="CUS41905.1"/>
    </source>
</evidence>
<reference evidence="4" key="1">
    <citation type="submission" date="2015-10" db="EMBL/GenBank/DDBJ databases">
        <authorList>
            <person name="Gilbert D.G."/>
        </authorList>
    </citation>
    <scope>NUCLEOTIDE SEQUENCE</scope>
</reference>
<dbReference type="Pfam" id="PF00128">
    <property type="entry name" value="Alpha-amylase"/>
    <property type="match status" value="1"/>
</dbReference>
<protein>
    <submittedName>
        <fullName evidence="4">Sucrose phosphorylase</fullName>
        <ecNumber evidence="4">2.4.1.7</ecNumber>
    </submittedName>
</protein>
<dbReference type="PANTHER" id="PTHR38784:SF1">
    <property type="entry name" value="SUCROSE PHOSPHORYLASE"/>
    <property type="match status" value="1"/>
</dbReference>
<dbReference type="InterPro" id="IPR022527">
    <property type="entry name" value="Sucrose_phospho"/>
</dbReference>
<dbReference type="EC" id="2.4.1.7" evidence="4"/>
<keyword evidence="2 4" id="KW-0808">Transferase</keyword>
<dbReference type="PANTHER" id="PTHR38784">
    <property type="entry name" value="SUCROSE PHOSPHORYLASE"/>
    <property type="match status" value="1"/>
</dbReference>
<evidence type="ECO:0000259" key="3">
    <source>
        <dbReference type="SMART" id="SM00642"/>
    </source>
</evidence>
<keyword evidence="1 4" id="KW-0328">Glycosyltransferase</keyword>
<name>A0A160TBV2_9ZZZZ</name>
<dbReference type="Gene3D" id="3.20.20.80">
    <property type="entry name" value="Glycosidases"/>
    <property type="match status" value="1"/>
</dbReference>
<gene>
    <name evidence="4" type="ORF">MGWOODY_Tha2953</name>
</gene>
<dbReference type="InterPro" id="IPR017853">
    <property type="entry name" value="GH"/>
</dbReference>
<dbReference type="GO" id="GO:0009018">
    <property type="term" value="F:sucrose phosphorylase activity"/>
    <property type="evidence" value="ECO:0007669"/>
    <property type="project" value="UniProtKB-EC"/>
</dbReference>
<dbReference type="GO" id="GO:0005975">
    <property type="term" value="P:carbohydrate metabolic process"/>
    <property type="evidence" value="ECO:0007669"/>
    <property type="project" value="InterPro"/>
</dbReference>
<evidence type="ECO:0000256" key="1">
    <source>
        <dbReference type="ARBA" id="ARBA00022676"/>
    </source>
</evidence>
<dbReference type="NCBIfam" id="TIGR03852">
    <property type="entry name" value="sucrose_gtfA"/>
    <property type="match status" value="1"/>
</dbReference>
<accession>A0A160TBV2</accession>
<evidence type="ECO:0000256" key="2">
    <source>
        <dbReference type="ARBA" id="ARBA00022679"/>
    </source>
</evidence>
<dbReference type="InterPro" id="IPR006047">
    <property type="entry name" value="GH13_cat_dom"/>
</dbReference>
<dbReference type="SUPFAM" id="SSF51445">
    <property type="entry name" value="(Trans)glycosidases"/>
    <property type="match status" value="1"/>
</dbReference>
<dbReference type="InterPro" id="IPR045857">
    <property type="entry name" value="O16G_dom_2"/>
</dbReference>